<dbReference type="EMBL" id="CP006272">
    <property type="protein sequence ID" value="AGZ42016.1"/>
    <property type="molecule type" value="Genomic_DNA"/>
</dbReference>
<sequence length="210" mass="23766">MKPIELAEFQSGVSWWRTETTWPADLHHADYRVLAEQNPNGKFDPVWWASAVKRLTSWKALRPFSGAEVGRRVALNAEELAEAWRTSCEPYGNSDIEQVTWENVRGFPDLVGRLKPTKTPSAVFTSKFCHFLLPRVFPVVDGVALPSGQGTYESYFNQVKATWEATDDDVRTRLKSELRRYLGSEVDSSFPVVTKIVEVALIGRNHQVPA</sequence>
<keyword evidence="2" id="KW-1185">Reference proteome</keyword>
<proteinExistence type="predicted"/>
<evidence type="ECO:0000313" key="1">
    <source>
        <dbReference type="EMBL" id="AGZ42016.1"/>
    </source>
</evidence>
<dbReference type="Proteomes" id="UP000017746">
    <property type="component" value="Chromosome"/>
</dbReference>
<evidence type="ECO:0000313" key="2">
    <source>
        <dbReference type="Proteomes" id="UP000017746"/>
    </source>
</evidence>
<dbReference type="AlphaFoldDB" id="U5W249"/>
<dbReference type="KEGG" id="afs:AFR_18700"/>
<reference evidence="1 2" key="1">
    <citation type="journal article" date="2014" name="J. Biotechnol.">
        <title>Complete genome sequence of the actinobacterium Actinoplanes friuliensis HAG 010964, producer of the lipopeptide antibiotic friulimycin.</title>
        <authorList>
            <person name="Ruckert C."/>
            <person name="Szczepanowski R."/>
            <person name="Albersmeier A."/>
            <person name="Goesmann A."/>
            <person name="Fischer N."/>
            <person name="Steinkamper A."/>
            <person name="Puhler A."/>
            <person name="Biener R."/>
            <person name="Schwartz D."/>
            <person name="Kalinowski J."/>
        </authorList>
    </citation>
    <scope>NUCLEOTIDE SEQUENCE [LARGE SCALE GENOMIC DNA]</scope>
    <source>
        <strain evidence="1 2">DSM 7358</strain>
    </source>
</reference>
<organism evidence="1 2">
    <name type="scientific">Actinoplanes friuliensis DSM 7358</name>
    <dbReference type="NCBI Taxonomy" id="1246995"/>
    <lineage>
        <taxon>Bacteria</taxon>
        <taxon>Bacillati</taxon>
        <taxon>Actinomycetota</taxon>
        <taxon>Actinomycetes</taxon>
        <taxon>Micromonosporales</taxon>
        <taxon>Micromonosporaceae</taxon>
        <taxon>Actinoplanes</taxon>
    </lineage>
</organism>
<dbReference type="OrthoDB" id="3371529at2"/>
<gene>
    <name evidence="1" type="ORF">AFR_18700</name>
</gene>
<dbReference type="RefSeq" id="WP_023362389.1">
    <property type="nucleotide sequence ID" value="NC_022657.1"/>
</dbReference>
<name>U5W249_9ACTN</name>
<protein>
    <submittedName>
        <fullName evidence="1">Uncharacterized protein</fullName>
    </submittedName>
</protein>
<accession>U5W249</accession>
<dbReference type="eggNOG" id="ENOG502ZT6N">
    <property type="taxonomic scope" value="Bacteria"/>
</dbReference>
<dbReference type="PATRIC" id="fig|1246995.3.peg.3796"/>
<dbReference type="HOGENOM" id="CLU_1307928_0_0_11"/>